<sequence>MGSSLSFNINTQLIQKKGQQGMYLLCKLRQPRINSEILTTFYTCRIESVLTFPFLAWYGGLSQSNKNILRRIINLGSKLCGQPCRGLQGLYDSRATNKAKQFIRDPTCTLAQFLELLPLQR</sequence>
<gene>
    <name evidence="2" type="ORF">AAFF_G00227450</name>
</gene>
<name>A0AAD7TBH4_9TELE</name>
<dbReference type="Pfam" id="PF09004">
    <property type="entry name" value="ALKBH8_N"/>
    <property type="match status" value="1"/>
</dbReference>
<feature type="domain" description="Alkylated DNA repair protein AlkB homologue 8 N-terminal" evidence="1">
    <location>
        <begin position="8"/>
        <end position="48"/>
    </location>
</feature>
<dbReference type="GO" id="GO:0008168">
    <property type="term" value="F:methyltransferase activity"/>
    <property type="evidence" value="ECO:0007669"/>
    <property type="project" value="InterPro"/>
</dbReference>
<protein>
    <recommendedName>
        <fullName evidence="1">Alkylated DNA repair protein AlkB homologue 8 N-terminal domain-containing protein</fullName>
    </recommendedName>
</protein>
<organism evidence="2 3">
    <name type="scientific">Aldrovandia affinis</name>
    <dbReference type="NCBI Taxonomy" id="143900"/>
    <lineage>
        <taxon>Eukaryota</taxon>
        <taxon>Metazoa</taxon>
        <taxon>Chordata</taxon>
        <taxon>Craniata</taxon>
        <taxon>Vertebrata</taxon>
        <taxon>Euteleostomi</taxon>
        <taxon>Actinopterygii</taxon>
        <taxon>Neopterygii</taxon>
        <taxon>Teleostei</taxon>
        <taxon>Notacanthiformes</taxon>
        <taxon>Halosauridae</taxon>
        <taxon>Aldrovandia</taxon>
    </lineage>
</organism>
<evidence type="ECO:0000313" key="3">
    <source>
        <dbReference type="Proteomes" id="UP001221898"/>
    </source>
</evidence>
<keyword evidence="3" id="KW-1185">Reference proteome</keyword>
<reference evidence="2" key="1">
    <citation type="journal article" date="2023" name="Science">
        <title>Genome structures resolve the early diversification of teleost fishes.</title>
        <authorList>
            <person name="Parey E."/>
            <person name="Louis A."/>
            <person name="Montfort J."/>
            <person name="Bouchez O."/>
            <person name="Roques C."/>
            <person name="Iampietro C."/>
            <person name="Lluch J."/>
            <person name="Castinel A."/>
            <person name="Donnadieu C."/>
            <person name="Desvignes T."/>
            <person name="Floi Bucao C."/>
            <person name="Jouanno E."/>
            <person name="Wen M."/>
            <person name="Mejri S."/>
            <person name="Dirks R."/>
            <person name="Jansen H."/>
            <person name="Henkel C."/>
            <person name="Chen W.J."/>
            <person name="Zahm M."/>
            <person name="Cabau C."/>
            <person name="Klopp C."/>
            <person name="Thompson A.W."/>
            <person name="Robinson-Rechavi M."/>
            <person name="Braasch I."/>
            <person name="Lecointre G."/>
            <person name="Bobe J."/>
            <person name="Postlethwait J.H."/>
            <person name="Berthelot C."/>
            <person name="Roest Crollius H."/>
            <person name="Guiguen Y."/>
        </authorList>
    </citation>
    <scope>NUCLEOTIDE SEQUENCE</scope>
    <source>
        <strain evidence="2">NC1722</strain>
    </source>
</reference>
<proteinExistence type="predicted"/>
<comment type="caution">
    <text evidence="2">The sequence shown here is derived from an EMBL/GenBank/DDBJ whole genome shotgun (WGS) entry which is preliminary data.</text>
</comment>
<evidence type="ECO:0000313" key="2">
    <source>
        <dbReference type="EMBL" id="KAJ8417902.1"/>
    </source>
</evidence>
<dbReference type="EMBL" id="JAINUG010000003">
    <property type="protein sequence ID" value="KAJ8417902.1"/>
    <property type="molecule type" value="Genomic_DNA"/>
</dbReference>
<accession>A0AAD7TBH4</accession>
<evidence type="ECO:0000259" key="1">
    <source>
        <dbReference type="Pfam" id="PF09004"/>
    </source>
</evidence>
<dbReference type="GO" id="GO:0016706">
    <property type="term" value="F:2-oxoglutarate-dependent dioxygenase activity"/>
    <property type="evidence" value="ECO:0007669"/>
    <property type="project" value="InterPro"/>
</dbReference>
<dbReference type="Proteomes" id="UP001221898">
    <property type="component" value="Unassembled WGS sequence"/>
</dbReference>
<dbReference type="AlphaFoldDB" id="A0AAD7TBH4"/>
<dbReference type="InterPro" id="IPR015095">
    <property type="entry name" value="AlkB_hom8_N"/>
</dbReference>